<dbReference type="AlphaFoldDB" id="S3VE46"/>
<evidence type="ECO:0000313" key="2">
    <source>
        <dbReference type="EMBL" id="EPG74770.1"/>
    </source>
</evidence>
<evidence type="ECO:0000256" key="1">
    <source>
        <dbReference type="SAM" id="MobiDB-lite"/>
    </source>
</evidence>
<dbReference type="EMBL" id="AKWZ02000008">
    <property type="protein sequence ID" value="EPG74770.1"/>
    <property type="molecule type" value="Genomic_DNA"/>
</dbReference>
<feature type="region of interest" description="Disordered" evidence="1">
    <location>
        <begin position="17"/>
        <end position="43"/>
    </location>
</feature>
<feature type="compositionally biased region" description="Basic and acidic residues" evidence="1">
    <location>
        <begin position="34"/>
        <end position="43"/>
    </location>
</feature>
<comment type="caution">
    <text evidence="2">The sequence shown here is derived from an EMBL/GenBank/DDBJ whole genome shotgun (WGS) entry which is preliminary data.</text>
</comment>
<keyword evidence="3" id="KW-1185">Reference proteome</keyword>
<accession>S3VE46</accession>
<evidence type="ECO:0000313" key="3">
    <source>
        <dbReference type="Proteomes" id="UP000014540"/>
    </source>
</evidence>
<gene>
    <name evidence="2" type="ORF">LEP1GSC058_0198</name>
</gene>
<reference evidence="2" key="1">
    <citation type="submission" date="2013-04" db="EMBL/GenBank/DDBJ databases">
        <authorList>
            <person name="Harkins D.M."/>
            <person name="Durkin A.S."/>
            <person name="Selengut J.D."/>
            <person name="Sanka R."/>
            <person name="DePew J."/>
            <person name="Purushe J."/>
            <person name="Ahmed A."/>
            <person name="van der Linden H."/>
            <person name="Goris M.G.A."/>
            <person name="Hartskeerl R.A."/>
            <person name="Vinetz J.M."/>
            <person name="Sutton G.G."/>
            <person name="Nelson W.C."/>
            <person name="Fouts D.E."/>
        </authorList>
    </citation>
    <scope>NUCLEOTIDE SEQUENCE [LARGE SCALE GENOMIC DNA]</scope>
    <source>
        <strain evidence="2">BUT 6</strain>
    </source>
</reference>
<sequence length="76" mass="8544">MTPLAQIELYRCNSNLGTGSEQERPCRNKFSSGPEHENIKAEVEKLNPSDVRLTAEAWRRFASPQGLGTRLALQDE</sequence>
<organism evidence="2 3">
    <name type="scientific">Leptospira fainei serovar Hurstbridge str. BUT 6</name>
    <dbReference type="NCBI Taxonomy" id="1193011"/>
    <lineage>
        <taxon>Bacteria</taxon>
        <taxon>Pseudomonadati</taxon>
        <taxon>Spirochaetota</taxon>
        <taxon>Spirochaetia</taxon>
        <taxon>Leptospirales</taxon>
        <taxon>Leptospiraceae</taxon>
        <taxon>Leptospira</taxon>
    </lineage>
</organism>
<proteinExistence type="predicted"/>
<name>S3VE46_9LEPT</name>
<dbReference type="Proteomes" id="UP000014540">
    <property type="component" value="Unassembled WGS sequence"/>
</dbReference>
<protein>
    <submittedName>
        <fullName evidence="2">Uncharacterized protein</fullName>
    </submittedName>
</protein>